<dbReference type="PANTHER" id="PTHR30031">
    <property type="entry name" value="PHOSPHOENOLPYRUVATE CARBOXYKINASE ATP"/>
    <property type="match status" value="1"/>
</dbReference>
<dbReference type="InterPro" id="IPR013035">
    <property type="entry name" value="PEP_carboxykinase_C"/>
</dbReference>
<dbReference type="Pfam" id="PF01293">
    <property type="entry name" value="PEPCK_ATP"/>
    <property type="match status" value="1"/>
</dbReference>
<keyword evidence="2" id="KW-1185">Reference proteome</keyword>
<dbReference type="AlphaFoldDB" id="A0A9P6T463"/>
<evidence type="ECO:0000313" key="2">
    <source>
        <dbReference type="Proteomes" id="UP000703661"/>
    </source>
</evidence>
<comment type="caution">
    <text evidence="1">The sequence shown here is derived from an EMBL/GenBank/DDBJ whole genome shotgun (WGS) entry which is preliminary data.</text>
</comment>
<dbReference type="GO" id="GO:0006094">
    <property type="term" value="P:gluconeogenesis"/>
    <property type="evidence" value="ECO:0007669"/>
    <property type="project" value="InterPro"/>
</dbReference>
<dbReference type="PANTHER" id="PTHR30031:SF0">
    <property type="entry name" value="PHOSPHOENOLPYRUVATE CARBOXYKINASE (ATP)"/>
    <property type="match status" value="1"/>
</dbReference>
<dbReference type="GO" id="GO:0004612">
    <property type="term" value="F:phosphoenolpyruvate carboxykinase (ATP) activity"/>
    <property type="evidence" value="ECO:0007669"/>
    <property type="project" value="InterPro"/>
</dbReference>
<dbReference type="EMBL" id="JAAAID010000106">
    <property type="protein sequence ID" value="KAG0022407.1"/>
    <property type="molecule type" value="Genomic_DNA"/>
</dbReference>
<name>A0A9P6T463_9FUNG</name>
<organism evidence="1 2">
    <name type="scientific">Entomortierella chlamydospora</name>
    <dbReference type="NCBI Taxonomy" id="101097"/>
    <lineage>
        <taxon>Eukaryota</taxon>
        <taxon>Fungi</taxon>
        <taxon>Fungi incertae sedis</taxon>
        <taxon>Mucoromycota</taxon>
        <taxon>Mortierellomycotina</taxon>
        <taxon>Mortierellomycetes</taxon>
        <taxon>Mortierellales</taxon>
        <taxon>Mortierellaceae</taxon>
        <taxon>Entomortierella</taxon>
    </lineage>
</organism>
<dbReference type="GO" id="GO:0005829">
    <property type="term" value="C:cytosol"/>
    <property type="evidence" value="ECO:0007669"/>
    <property type="project" value="TreeGrafter"/>
</dbReference>
<sequence length="133" mass="14647">PFLVLHPTQYATMLAQKIQQHTADVWLINTGWNGGVYGTGKRIALKYSRAIIDAIHSGELKNAQYETYPIFGLEIPKAVTGVPAEVLNPAVAWQGTKEEYNATVTKLANLFNENFAKYQDQATQDVIAAGPKL</sequence>
<evidence type="ECO:0000313" key="1">
    <source>
        <dbReference type="EMBL" id="KAG0022407.1"/>
    </source>
</evidence>
<dbReference type="GO" id="GO:0016301">
    <property type="term" value="F:kinase activity"/>
    <property type="evidence" value="ECO:0007669"/>
    <property type="project" value="UniProtKB-KW"/>
</dbReference>
<feature type="non-terminal residue" evidence="1">
    <location>
        <position position="1"/>
    </location>
</feature>
<dbReference type="SUPFAM" id="SSF53795">
    <property type="entry name" value="PEP carboxykinase-like"/>
    <property type="match status" value="1"/>
</dbReference>
<dbReference type="Gene3D" id="3.90.228.20">
    <property type="match status" value="1"/>
</dbReference>
<dbReference type="GO" id="GO:0005524">
    <property type="term" value="F:ATP binding"/>
    <property type="evidence" value="ECO:0007669"/>
    <property type="project" value="InterPro"/>
</dbReference>
<dbReference type="InterPro" id="IPR001272">
    <property type="entry name" value="PEP_carboxykinase_ATP"/>
</dbReference>
<proteinExistence type="predicted"/>
<protein>
    <submittedName>
        <fullName evidence="1">Protein kinase C-like 1</fullName>
    </submittedName>
</protein>
<reference evidence="1" key="1">
    <citation type="journal article" date="2020" name="Fungal Divers.">
        <title>Resolving the Mortierellaceae phylogeny through synthesis of multi-gene phylogenetics and phylogenomics.</title>
        <authorList>
            <person name="Vandepol N."/>
            <person name="Liber J."/>
            <person name="Desiro A."/>
            <person name="Na H."/>
            <person name="Kennedy M."/>
            <person name="Barry K."/>
            <person name="Grigoriev I.V."/>
            <person name="Miller A.N."/>
            <person name="O'Donnell K."/>
            <person name="Stajich J.E."/>
            <person name="Bonito G."/>
        </authorList>
    </citation>
    <scope>NUCLEOTIDE SEQUENCE</scope>
    <source>
        <strain evidence="1">NRRL 2769</strain>
    </source>
</reference>
<keyword evidence="1" id="KW-0808">Transferase</keyword>
<accession>A0A9P6T463</accession>
<keyword evidence="1" id="KW-0418">Kinase</keyword>
<dbReference type="Proteomes" id="UP000703661">
    <property type="component" value="Unassembled WGS sequence"/>
</dbReference>
<gene>
    <name evidence="1" type="primary">PCK1_1</name>
    <name evidence="1" type="ORF">BGZ80_000301</name>
</gene>